<reference evidence="4" key="1">
    <citation type="submission" date="2022-07" db="EMBL/GenBank/DDBJ databases">
        <title>Phylogenomic reconstructions and comparative analyses of Kickxellomycotina fungi.</title>
        <authorList>
            <person name="Reynolds N.K."/>
            <person name="Stajich J.E."/>
            <person name="Barry K."/>
            <person name="Grigoriev I.V."/>
            <person name="Crous P."/>
            <person name="Smith M.E."/>
        </authorList>
    </citation>
    <scope>NUCLEOTIDE SEQUENCE</scope>
    <source>
        <strain evidence="4">BCRC 34381</strain>
    </source>
</reference>
<dbReference type="SUPFAM" id="SSF54585">
    <property type="entry name" value="Cdc48 domain 2-like"/>
    <property type="match status" value="1"/>
</dbReference>
<dbReference type="OrthoDB" id="2187at2759"/>
<keyword evidence="1" id="KW-0547">Nucleotide-binding</keyword>
<dbReference type="AlphaFoldDB" id="A0A9W8CXX2"/>
<accession>A0A9W8CXX2</accession>
<evidence type="ECO:0000256" key="1">
    <source>
        <dbReference type="ARBA" id="ARBA00022741"/>
    </source>
</evidence>
<dbReference type="GO" id="GO:0005524">
    <property type="term" value="F:ATP binding"/>
    <property type="evidence" value="ECO:0007669"/>
    <property type="project" value="UniProtKB-KW"/>
</dbReference>
<keyword evidence="5" id="KW-1185">Reference proteome</keyword>
<feature type="non-terminal residue" evidence="4">
    <location>
        <position position="431"/>
    </location>
</feature>
<sequence length="431" mass="44978">MPESLVVAFRPLRSCMVSLPSRWASALAAQPASRGCMVFKLSWGERLAYVAWSGGVSRASEHRPHRDRAGALSSGTLEIDGTFGSRLGLRDGDTVGVEYEPDVVTCTAAEVVPEHFDDWEILELNAGAVEGGLLAQVRAVAVGQPIVFWLNPSTAVTLSTASVTPKAQVCLLDNDTEVAVAPKVRRANLADSDDTAARSPDGNDGLSRICCLRVAAGEDIGFGTVYVSPESALASQVAKLTAGGAGDAVVRIGHAIAPRATRVSASSPEGDEDRWLSPWLARLGTSAAVQPGVLLASPSMLAAAGYAIGELVRAQGVAGGATTAVRPAVLSFSGMQLMVDSDDIRSALQCALEGTERRQLVLNVGSSIPGDDGRLLARLVSFQTPDSEEPTESAEVPLCLSEDVLADLEIRCIPKLPSLDADEGEQPAADL</sequence>
<proteinExistence type="predicted"/>
<protein>
    <submittedName>
        <fullName evidence="4">Peroxisome biosynthesis protein pex1</fullName>
    </submittedName>
</protein>
<dbReference type="InterPro" id="IPR015342">
    <property type="entry name" value="PEX1-N_C-lobe"/>
</dbReference>
<dbReference type="GO" id="GO:0007031">
    <property type="term" value="P:peroxisome organization"/>
    <property type="evidence" value="ECO:0007669"/>
    <property type="project" value="InterPro"/>
</dbReference>
<dbReference type="InterPro" id="IPR029067">
    <property type="entry name" value="CDC48_domain_2-like_sf"/>
</dbReference>
<name>A0A9W8CXX2_9FUNG</name>
<evidence type="ECO:0000313" key="4">
    <source>
        <dbReference type="EMBL" id="KAJ1728938.1"/>
    </source>
</evidence>
<keyword evidence="2" id="KW-0067">ATP-binding</keyword>
<evidence type="ECO:0000313" key="5">
    <source>
        <dbReference type="Proteomes" id="UP001143981"/>
    </source>
</evidence>
<dbReference type="SUPFAM" id="SSF50692">
    <property type="entry name" value="ADC-like"/>
    <property type="match status" value="1"/>
</dbReference>
<comment type="caution">
    <text evidence="4">The sequence shown here is derived from an EMBL/GenBank/DDBJ whole genome shotgun (WGS) entry which is preliminary data.</text>
</comment>
<gene>
    <name evidence="4" type="primary">PEX1_1</name>
    <name evidence="4" type="ORF">LPJ61_003776</name>
</gene>
<dbReference type="EMBL" id="JANBOI010000709">
    <property type="protein sequence ID" value="KAJ1728938.1"/>
    <property type="molecule type" value="Genomic_DNA"/>
</dbReference>
<feature type="domain" description="Peroxisomal ATPase PEX1 N-terminal C-lobe" evidence="3">
    <location>
        <begin position="110"/>
        <end position="182"/>
    </location>
</feature>
<dbReference type="Proteomes" id="UP001143981">
    <property type="component" value="Unassembled WGS sequence"/>
</dbReference>
<dbReference type="Pfam" id="PF09262">
    <property type="entry name" value="PEX-1N"/>
    <property type="match status" value="1"/>
</dbReference>
<dbReference type="Gene3D" id="2.40.40.20">
    <property type="match status" value="1"/>
</dbReference>
<dbReference type="InterPro" id="IPR009010">
    <property type="entry name" value="Asp_de-COase-like_dom_sf"/>
</dbReference>
<organism evidence="4 5">
    <name type="scientific">Coemansia biformis</name>
    <dbReference type="NCBI Taxonomy" id="1286918"/>
    <lineage>
        <taxon>Eukaryota</taxon>
        <taxon>Fungi</taxon>
        <taxon>Fungi incertae sedis</taxon>
        <taxon>Zoopagomycota</taxon>
        <taxon>Kickxellomycotina</taxon>
        <taxon>Kickxellomycetes</taxon>
        <taxon>Kickxellales</taxon>
        <taxon>Kickxellaceae</taxon>
        <taxon>Coemansia</taxon>
    </lineage>
</organism>
<evidence type="ECO:0000256" key="2">
    <source>
        <dbReference type="ARBA" id="ARBA00022840"/>
    </source>
</evidence>
<dbReference type="Gene3D" id="3.10.330.10">
    <property type="match status" value="1"/>
</dbReference>
<evidence type="ECO:0000259" key="3">
    <source>
        <dbReference type="Pfam" id="PF09262"/>
    </source>
</evidence>
<dbReference type="GO" id="GO:0005777">
    <property type="term" value="C:peroxisome"/>
    <property type="evidence" value="ECO:0007669"/>
    <property type="project" value="InterPro"/>
</dbReference>